<feature type="compositionally biased region" description="Polar residues" evidence="1">
    <location>
        <begin position="78"/>
        <end position="87"/>
    </location>
</feature>
<keyword evidence="3" id="KW-1185">Reference proteome</keyword>
<sequence length="164" mass="18444">MSLVVESQSKQHKPSRDGYQKEARWNDEDALSSLQREETFRGGCKRDLLRRQKSSSSSIRGGFQSSSSSTRSLHAEESNQAFLTAATSPRRRCLGQKLSKETMGDGIFLCCRGKDNDDLLKGGHHDHKKKKKSKPRSLSPKKRGVSPSRANRHSKSRPAEDLLY</sequence>
<evidence type="ECO:0000313" key="2">
    <source>
        <dbReference type="EMBL" id="CAB9509642.1"/>
    </source>
</evidence>
<reference evidence="2" key="1">
    <citation type="submission" date="2020-06" db="EMBL/GenBank/DDBJ databases">
        <authorList>
            <consortium name="Plant Systems Biology data submission"/>
        </authorList>
    </citation>
    <scope>NUCLEOTIDE SEQUENCE</scope>
    <source>
        <strain evidence="2">D6</strain>
    </source>
</reference>
<organism evidence="2 3">
    <name type="scientific">Seminavis robusta</name>
    <dbReference type="NCBI Taxonomy" id="568900"/>
    <lineage>
        <taxon>Eukaryota</taxon>
        <taxon>Sar</taxon>
        <taxon>Stramenopiles</taxon>
        <taxon>Ochrophyta</taxon>
        <taxon>Bacillariophyta</taxon>
        <taxon>Bacillariophyceae</taxon>
        <taxon>Bacillariophycidae</taxon>
        <taxon>Naviculales</taxon>
        <taxon>Naviculaceae</taxon>
        <taxon>Seminavis</taxon>
    </lineage>
</organism>
<evidence type="ECO:0000313" key="3">
    <source>
        <dbReference type="Proteomes" id="UP001153069"/>
    </source>
</evidence>
<feature type="compositionally biased region" description="Basic and acidic residues" evidence="1">
    <location>
        <begin position="35"/>
        <end position="50"/>
    </location>
</feature>
<feature type="compositionally biased region" description="Basic and acidic residues" evidence="1">
    <location>
        <begin position="14"/>
        <end position="27"/>
    </location>
</feature>
<comment type="caution">
    <text evidence="2">The sequence shown here is derived from an EMBL/GenBank/DDBJ whole genome shotgun (WGS) entry which is preliminary data.</text>
</comment>
<feature type="region of interest" description="Disordered" evidence="1">
    <location>
        <begin position="119"/>
        <end position="164"/>
    </location>
</feature>
<accession>A0A9N8DVB7</accession>
<dbReference type="Proteomes" id="UP001153069">
    <property type="component" value="Unassembled WGS sequence"/>
</dbReference>
<evidence type="ECO:0000256" key="1">
    <source>
        <dbReference type="SAM" id="MobiDB-lite"/>
    </source>
</evidence>
<dbReference type="EMBL" id="CAICTM010000397">
    <property type="protein sequence ID" value="CAB9509642.1"/>
    <property type="molecule type" value="Genomic_DNA"/>
</dbReference>
<protein>
    <submittedName>
        <fullName evidence="2">Uncharacterized protein</fullName>
    </submittedName>
</protein>
<gene>
    <name evidence="2" type="ORF">SEMRO_398_G134720.1</name>
</gene>
<dbReference type="AlphaFoldDB" id="A0A9N8DVB7"/>
<feature type="region of interest" description="Disordered" evidence="1">
    <location>
        <begin position="1"/>
        <end position="92"/>
    </location>
</feature>
<feature type="compositionally biased region" description="Low complexity" evidence="1">
    <location>
        <begin position="54"/>
        <end position="72"/>
    </location>
</feature>
<name>A0A9N8DVB7_9STRA</name>
<proteinExistence type="predicted"/>
<feature type="compositionally biased region" description="Basic residues" evidence="1">
    <location>
        <begin position="124"/>
        <end position="156"/>
    </location>
</feature>